<name>D7LCB9_ARALL</name>
<evidence type="ECO:0000313" key="4">
    <source>
        <dbReference type="Proteomes" id="UP000008694"/>
    </source>
</evidence>
<feature type="domain" description="Calmodulin-binding" evidence="2">
    <location>
        <begin position="491"/>
        <end position="601"/>
    </location>
</feature>
<dbReference type="Gramene" id="fgenesh2_kg.4__1952__AT2G38800.1">
    <property type="protein sequence ID" value="fgenesh2_kg.4__1952__AT2G38800.1"/>
    <property type="gene ID" value="fgenesh2_kg.4__1952__AT2G38800.1"/>
</dbReference>
<feature type="compositionally biased region" description="Basic residues" evidence="1">
    <location>
        <begin position="38"/>
        <end position="47"/>
    </location>
</feature>
<evidence type="ECO:0000259" key="2">
    <source>
        <dbReference type="SMART" id="SM01054"/>
    </source>
</evidence>
<gene>
    <name evidence="3" type="ORF">ARALYDRAFT_482892</name>
</gene>
<feature type="region of interest" description="Disordered" evidence="1">
    <location>
        <begin position="1"/>
        <end position="132"/>
    </location>
</feature>
<evidence type="ECO:0000256" key="1">
    <source>
        <dbReference type="SAM" id="MobiDB-lite"/>
    </source>
</evidence>
<dbReference type="PANTHER" id="PTHR33923">
    <property type="entry name" value="CALMODULIN-BINDING PROTEIN-RELATED"/>
    <property type="match status" value="1"/>
</dbReference>
<sequence>MVQRKTCLTIESSSNLQPETRFGQEHLKNLGPEMMMMKRTKPRRKLKDNHVSSQSGKSQELPKHDLVVKVIGGSPNYMKGTSSSEARKENKKRLNLSRNQKNQAGLKHDSRYGVNKEKSYNKPSSRIGRGLTKAPSFKRCSQRATCSSTLKDSKFPEYLMLNHGETFDQINGTSVLKVCPYTYCSLNGHLHSVQYPPLKSFISSRRQSLKSQKSVKMEAYKEEYVKMDIEEKKEFEDVNGGACEVDIDSQISETVSEGAPRSETDSDDYSDSAEMVSLSEGDHDIELKESGLEETLVDDSVNEVQEKVNRDGDADLLKESDLEETLVDDSMNEIQDEGNRDGDSDHSGCFDSEVICIIKNSEADNAIEETLVDDSVKDLEETANIDGDANLFGCFSSEVIDMMKNKEADNAIEETLVDDSMKEIQEKENKDEDADVSSCFVSEVIDMIKNSAASNAIEDKDDAGEETLKDEAEDCKEEFQDQTEVILMTEEKAKVPYNRTRKPCNQEEPDSSISWTIIKCKKPVAETEDLRAFNPREPNYLPVVVEEDSEKVDLKHQDIDERRNSEDWMFDYALQRAVSKLAPARKRKVALLVEAFETVQPHGREPAEVLSYGRHLQACN</sequence>
<dbReference type="Proteomes" id="UP000008694">
    <property type="component" value="Unassembled WGS sequence"/>
</dbReference>
<keyword evidence="4" id="KW-1185">Reference proteome</keyword>
<evidence type="ECO:0000313" key="3">
    <source>
        <dbReference type="EMBL" id="EFH56024.1"/>
    </source>
</evidence>
<dbReference type="GO" id="GO:0005516">
    <property type="term" value="F:calmodulin binding"/>
    <property type="evidence" value="ECO:0007669"/>
    <property type="project" value="InterPro"/>
</dbReference>
<dbReference type="eggNOG" id="ENOG502R96Y">
    <property type="taxonomic scope" value="Eukaryota"/>
</dbReference>
<dbReference type="Pfam" id="PF07839">
    <property type="entry name" value="CaM_binding"/>
    <property type="match status" value="1"/>
</dbReference>
<dbReference type="AlphaFoldDB" id="D7LCB9"/>
<dbReference type="InterPro" id="IPR044681">
    <property type="entry name" value="PICBP-like"/>
</dbReference>
<reference evidence="4" key="1">
    <citation type="journal article" date="2011" name="Nat. Genet.">
        <title>The Arabidopsis lyrata genome sequence and the basis of rapid genome size change.</title>
        <authorList>
            <person name="Hu T.T."/>
            <person name="Pattyn P."/>
            <person name="Bakker E.G."/>
            <person name="Cao J."/>
            <person name="Cheng J.-F."/>
            <person name="Clark R.M."/>
            <person name="Fahlgren N."/>
            <person name="Fawcett J.A."/>
            <person name="Grimwood J."/>
            <person name="Gundlach H."/>
            <person name="Haberer G."/>
            <person name="Hollister J.D."/>
            <person name="Ossowski S."/>
            <person name="Ottilar R.P."/>
            <person name="Salamov A.A."/>
            <person name="Schneeberger K."/>
            <person name="Spannagl M."/>
            <person name="Wang X."/>
            <person name="Yang L."/>
            <person name="Nasrallah M.E."/>
            <person name="Bergelson J."/>
            <person name="Carrington J.C."/>
            <person name="Gaut B.S."/>
            <person name="Schmutz J."/>
            <person name="Mayer K.F.X."/>
            <person name="Van de Peer Y."/>
            <person name="Grigoriev I.V."/>
            <person name="Nordborg M."/>
            <person name="Weigel D."/>
            <person name="Guo Y.-L."/>
        </authorList>
    </citation>
    <scope>NUCLEOTIDE SEQUENCE [LARGE SCALE GENOMIC DNA]</scope>
    <source>
        <strain evidence="4">cv. MN47</strain>
    </source>
</reference>
<proteinExistence type="predicted"/>
<dbReference type="EMBL" id="GL348716">
    <property type="protein sequence ID" value="EFH56024.1"/>
    <property type="molecule type" value="Genomic_DNA"/>
</dbReference>
<feature type="compositionally biased region" description="Basic and acidic residues" evidence="1">
    <location>
        <begin position="106"/>
        <end position="120"/>
    </location>
</feature>
<organism evidence="4">
    <name type="scientific">Arabidopsis lyrata subsp. lyrata</name>
    <name type="common">Lyre-leaved rock-cress</name>
    <dbReference type="NCBI Taxonomy" id="81972"/>
    <lineage>
        <taxon>Eukaryota</taxon>
        <taxon>Viridiplantae</taxon>
        <taxon>Streptophyta</taxon>
        <taxon>Embryophyta</taxon>
        <taxon>Tracheophyta</taxon>
        <taxon>Spermatophyta</taxon>
        <taxon>Magnoliopsida</taxon>
        <taxon>eudicotyledons</taxon>
        <taxon>Gunneridae</taxon>
        <taxon>Pentapetalae</taxon>
        <taxon>rosids</taxon>
        <taxon>malvids</taxon>
        <taxon>Brassicales</taxon>
        <taxon>Brassicaceae</taxon>
        <taxon>Camelineae</taxon>
        <taxon>Arabidopsis</taxon>
    </lineage>
</organism>
<feature type="region of interest" description="Disordered" evidence="1">
    <location>
        <begin position="251"/>
        <end position="282"/>
    </location>
</feature>
<dbReference type="SMART" id="SM01054">
    <property type="entry name" value="CaM_binding"/>
    <property type="match status" value="1"/>
</dbReference>
<dbReference type="PANTHER" id="PTHR33923:SF2">
    <property type="entry name" value="CALMODULIN-BINDING PROTEIN-RELATED"/>
    <property type="match status" value="1"/>
</dbReference>
<dbReference type="STRING" id="81972.D7LCB9"/>
<dbReference type="HOGENOM" id="CLU_446464_0_0_1"/>
<accession>D7LCB9</accession>
<feature type="compositionally biased region" description="Polar residues" evidence="1">
    <location>
        <begin position="9"/>
        <end position="18"/>
    </location>
</feature>
<dbReference type="InterPro" id="IPR012417">
    <property type="entry name" value="CaM-bd_dom_pln"/>
</dbReference>
<protein>
    <recommendedName>
        <fullName evidence="2">Calmodulin-binding domain-containing protein</fullName>
    </recommendedName>
</protein>
<dbReference type="OrthoDB" id="1304871at2759"/>